<feature type="transmembrane region" description="Helical" evidence="2">
    <location>
        <begin position="330"/>
        <end position="349"/>
    </location>
</feature>
<evidence type="ECO:0000256" key="2">
    <source>
        <dbReference type="SAM" id="Phobius"/>
    </source>
</evidence>
<proteinExistence type="predicted"/>
<feature type="transmembrane region" description="Helical" evidence="2">
    <location>
        <begin position="59"/>
        <end position="81"/>
    </location>
</feature>
<feature type="transmembrane region" description="Helical" evidence="2">
    <location>
        <begin position="234"/>
        <end position="251"/>
    </location>
</feature>
<gene>
    <name evidence="4" type="ORF">SAMN02910265_01413</name>
</gene>
<feature type="transmembrane region" description="Helical" evidence="2">
    <location>
        <begin position="386"/>
        <end position="405"/>
    </location>
</feature>
<dbReference type="EMBL" id="FNWV01000004">
    <property type="protein sequence ID" value="SEH55692.1"/>
    <property type="molecule type" value="Genomic_DNA"/>
</dbReference>
<keyword evidence="2" id="KW-0812">Transmembrane</keyword>
<evidence type="ECO:0000313" key="5">
    <source>
        <dbReference type="Proteomes" id="UP000183190"/>
    </source>
</evidence>
<feature type="transmembrane region" description="Helical" evidence="2">
    <location>
        <begin position="263"/>
        <end position="281"/>
    </location>
</feature>
<dbReference type="OrthoDB" id="2234896at2"/>
<feature type="transmembrane region" description="Helical" evidence="2">
    <location>
        <begin position="126"/>
        <end position="145"/>
    </location>
</feature>
<dbReference type="InterPro" id="IPR002656">
    <property type="entry name" value="Acyl_transf_3_dom"/>
</dbReference>
<accession>A0A1H6J125</accession>
<dbReference type="RefSeq" id="WP_074715803.1">
    <property type="nucleotide sequence ID" value="NZ_FNWV01000004.1"/>
</dbReference>
<feature type="transmembrane region" description="Helical" evidence="2">
    <location>
        <begin position="202"/>
        <end position="222"/>
    </location>
</feature>
<keyword evidence="2" id="KW-0472">Membrane</keyword>
<name>A0A1H6J125_RUMFL</name>
<dbReference type="GO" id="GO:0016747">
    <property type="term" value="F:acyltransferase activity, transferring groups other than amino-acyl groups"/>
    <property type="evidence" value="ECO:0007669"/>
    <property type="project" value="InterPro"/>
</dbReference>
<feature type="region of interest" description="Disordered" evidence="1">
    <location>
        <begin position="1"/>
        <end position="36"/>
    </location>
</feature>
<protein>
    <submittedName>
        <fullName evidence="4">Surface polysaccharide O-acyltransferase, integral membrane enzyme</fullName>
    </submittedName>
</protein>
<feature type="domain" description="Acyltransferase 3" evidence="3">
    <location>
        <begin position="55"/>
        <end position="360"/>
    </location>
</feature>
<organism evidence="4 5">
    <name type="scientific">Ruminococcus flavefaciens</name>
    <dbReference type="NCBI Taxonomy" id="1265"/>
    <lineage>
        <taxon>Bacteria</taxon>
        <taxon>Bacillati</taxon>
        <taxon>Bacillota</taxon>
        <taxon>Clostridia</taxon>
        <taxon>Eubacteriales</taxon>
        <taxon>Oscillospiraceae</taxon>
        <taxon>Ruminococcus</taxon>
    </lineage>
</organism>
<evidence type="ECO:0000256" key="1">
    <source>
        <dbReference type="SAM" id="MobiDB-lite"/>
    </source>
</evidence>
<dbReference type="Pfam" id="PF01757">
    <property type="entry name" value="Acyl_transf_3"/>
    <property type="match status" value="1"/>
</dbReference>
<feature type="transmembrane region" description="Helical" evidence="2">
    <location>
        <begin position="171"/>
        <end position="190"/>
    </location>
</feature>
<keyword evidence="4" id="KW-0012">Acyltransferase</keyword>
<dbReference type="Proteomes" id="UP000183190">
    <property type="component" value="Unassembled WGS sequence"/>
</dbReference>
<evidence type="ECO:0000313" key="4">
    <source>
        <dbReference type="EMBL" id="SEH55692.1"/>
    </source>
</evidence>
<dbReference type="AlphaFoldDB" id="A0A1H6J125"/>
<feature type="transmembrane region" description="Helical" evidence="2">
    <location>
        <begin position="305"/>
        <end position="323"/>
    </location>
</feature>
<sequence length="428" mass="49052">MGSKKSPETTEKEKSAVKATKSADEKSSSKEKAKKQDKAAGTAAVAAAPVKPYFAGIDIVKILAVFLVVSVHFFLYNGFYYEPLTNSSALGPIAFRWLAYICVPLFMIATGYLMKNKTFSAKFYTGLIKIIVIYIFISIICIKFKEHHFHEEFTAWKTLKGYIDLYNNAQYGWYINYYIAIFLSVPFLNLAFNGCKNNKQKFALVLTVTMLTIVARSFFLGFERDDQIRALPDYLSGAWPLAYYFTGAFLRDCPPKRCVRNKLIIFAVLCLSTWFITYSTYKQSVADEINDQHFLSWHFNDYGTYPVYIMATCVFMLLFDITTTNKGVKFVLRQISGVTLSLYMISYIFDNMFYGGWQMNETSVRHQGFCEKYLEVGDRLAHWYEIIPKVFFCSLICAIIIHKLYDGAAYLVKQGIEAIKAEKAARDE</sequence>
<keyword evidence="2" id="KW-1133">Transmembrane helix</keyword>
<feature type="transmembrane region" description="Helical" evidence="2">
    <location>
        <begin position="93"/>
        <end position="114"/>
    </location>
</feature>
<reference evidence="4 5" key="1">
    <citation type="submission" date="2016-10" db="EMBL/GenBank/DDBJ databases">
        <authorList>
            <person name="de Groot N.N."/>
        </authorList>
    </citation>
    <scope>NUCLEOTIDE SEQUENCE [LARGE SCALE GENOMIC DNA]</scope>
    <source>
        <strain evidence="4 5">YAD2003</strain>
    </source>
</reference>
<keyword evidence="4" id="KW-0808">Transferase</keyword>
<evidence type="ECO:0000259" key="3">
    <source>
        <dbReference type="Pfam" id="PF01757"/>
    </source>
</evidence>